<dbReference type="EMBL" id="JAPFFM010000017">
    <property type="protein sequence ID" value="KAJ6696488.1"/>
    <property type="molecule type" value="Genomic_DNA"/>
</dbReference>
<dbReference type="Proteomes" id="UP001151752">
    <property type="component" value="Chromosome 3"/>
</dbReference>
<reference evidence="1" key="2">
    <citation type="journal article" date="2023" name="Int. J. Mol. Sci.">
        <title>De Novo Assembly and Annotation of 11 Diverse Shrub Willow (Salix) Genomes Reveals Novel Gene Organization in Sex-Linked Regions.</title>
        <authorList>
            <person name="Hyden B."/>
            <person name="Feng K."/>
            <person name="Yates T.B."/>
            <person name="Jawdy S."/>
            <person name="Cereghino C."/>
            <person name="Smart L.B."/>
            <person name="Muchero W."/>
        </authorList>
    </citation>
    <scope>NUCLEOTIDE SEQUENCE</scope>
    <source>
        <tissue evidence="1">Shoot tip</tissue>
    </source>
</reference>
<evidence type="ECO:0000313" key="2">
    <source>
        <dbReference type="Proteomes" id="UP001151752"/>
    </source>
</evidence>
<dbReference type="AlphaFoldDB" id="A0A9Q0PY16"/>
<sequence>MRESSQALPKSIHYVPWATNSPRMPCNTETEERHRTRARESKHYELAAVETMLRTEREACQELATKDNWASDLGKLLHVT</sequence>
<accession>A0A9Q0PY16</accession>
<evidence type="ECO:0000313" key="1">
    <source>
        <dbReference type="EMBL" id="KAJ6696488.1"/>
    </source>
</evidence>
<keyword evidence="2" id="KW-1185">Reference proteome</keyword>
<name>A0A9Q0PY16_9ROSI</name>
<proteinExistence type="predicted"/>
<gene>
    <name evidence="1" type="ORF">OIU74_015407</name>
</gene>
<reference evidence="1" key="1">
    <citation type="submission" date="2022-11" db="EMBL/GenBank/DDBJ databases">
        <authorList>
            <person name="Hyden B.L."/>
            <person name="Feng K."/>
            <person name="Yates T."/>
            <person name="Jawdy S."/>
            <person name="Smart L.B."/>
            <person name="Muchero W."/>
        </authorList>
    </citation>
    <scope>NUCLEOTIDE SEQUENCE</scope>
    <source>
        <tissue evidence="1">Shoot tip</tissue>
    </source>
</reference>
<protein>
    <submittedName>
        <fullName evidence="1">Uncharacterized protein</fullName>
    </submittedName>
</protein>
<organism evidence="1 2">
    <name type="scientific">Salix koriyanagi</name>
    <dbReference type="NCBI Taxonomy" id="2511006"/>
    <lineage>
        <taxon>Eukaryota</taxon>
        <taxon>Viridiplantae</taxon>
        <taxon>Streptophyta</taxon>
        <taxon>Embryophyta</taxon>
        <taxon>Tracheophyta</taxon>
        <taxon>Spermatophyta</taxon>
        <taxon>Magnoliopsida</taxon>
        <taxon>eudicotyledons</taxon>
        <taxon>Gunneridae</taxon>
        <taxon>Pentapetalae</taxon>
        <taxon>rosids</taxon>
        <taxon>fabids</taxon>
        <taxon>Malpighiales</taxon>
        <taxon>Salicaceae</taxon>
        <taxon>Saliceae</taxon>
        <taxon>Salix</taxon>
    </lineage>
</organism>
<comment type="caution">
    <text evidence="1">The sequence shown here is derived from an EMBL/GenBank/DDBJ whole genome shotgun (WGS) entry which is preliminary data.</text>
</comment>